<proteinExistence type="predicted"/>
<organism evidence="1 2">
    <name type="scientific">Aphanizomenon flos-aquae FACHB-1040</name>
    <dbReference type="NCBI Taxonomy" id="2692887"/>
    <lineage>
        <taxon>Bacteria</taxon>
        <taxon>Bacillati</taxon>
        <taxon>Cyanobacteriota</taxon>
        <taxon>Cyanophyceae</taxon>
        <taxon>Nostocales</taxon>
        <taxon>Aphanizomenonaceae</taxon>
        <taxon>Aphanizomenon</taxon>
    </lineage>
</organism>
<protein>
    <submittedName>
        <fullName evidence="1">Uncharacterized protein</fullName>
    </submittedName>
</protein>
<dbReference type="Proteomes" id="UP000606721">
    <property type="component" value="Unassembled WGS sequence"/>
</dbReference>
<name>A0ABR8C339_APHFL</name>
<dbReference type="RefSeq" id="WP_190384582.1">
    <property type="nucleotide sequence ID" value="NZ_JACJQT010000120.1"/>
</dbReference>
<evidence type="ECO:0000313" key="2">
    <source>
        <dbReference type="Proteomes" id="UP000606721"/>
    </source>
</evidence>
<evidence type="ECO:0000313" key="1">
    <source>
        <dbReference type="EMBL" id="MBD2281447.1"/>
    </source>
</evidence>
<reference evidence="1 2" key="1">
    <citation type="journal article" date="2020" name="ISME J.">
        <title>Comparative genomics reveals insights into cyanobacterial evolution and habitat adaptation.</title>
        <authorList>
            <person name="Chen M.Y."/>
            <person name="Teng W.K."/>
            <person name="Zhao L."/>
            <person name="Hu C.X."/>
            <person name="Zhou Y.K."/>
            <person name="Han B.P."/>
            <person name="Song L.R."/>
            <person name="Shu W.S."/>
        </authorList>
    </citation>
    <scope>NUCLEOTIDE SEQUENCE [LARGE SCALE GENOMIC DNA]</scope>
    <source>
        <strain evidence="1 2">FACHB-1040</strain>
    </source>
</reference>
<dbReference type="EMBL" id="JACJQT010000120">
    <property type="protein sequence ID" value="MBD2281447.1"/>
    <property type="molecule type" value="Genomic_DNA"/>
</dbReference>
<gene>
    <name evidence="1" type="ORF">H6F99_25195</name>
</gene>
<keyword evidence="2" id="KW-1185">Reference proteome</keyword>
<accession>A0ABR8C339</accession>
<comment type="caution">
    <text evidence="1">The sequence shown here is derived from an EMBL/GenBank/DDBJ whole genome shotgun (WGS) entry which is preliminary data.</text>
</comment>
<sequence>MTALYRNRSDRFSDLWKGIPAERFAIALLIPKSDRFSFCGTGDRFDNRKLRGVGVARRRHR</sequence>